<proteinExistence type="predicted"/>
<feature type="region of interest" description="Disordered" evidence="1">
    <location>
        <begin position="426"/>
        <end position="474"/>
    </location>
</feature>
<dbReference type="InterPro" id="IPR008004">
    <property type="entry name" value="OCTOPUS-like"/>
</dbReference>
<dbReference type="Pfam" id="PF05340">
    <property type="entry name" value="DUF740"/>
    <property type="match status" value="2"/>
</dbReference>
<accession>A0AAN8VQ10</accession>
<dbReference type="AlphaFoldDB" id="A0AAN8VQ10"/>
<dbReference type="PANTHER" id="PTHR31659">
    <property type="entry name" value="PROTEIN: UPF0503-LIKE PROTEIN, PUTATIVE (DUF740)-RELATED"/>
    <property type="match status" value="1"/>
</dbReference>
<evidence type="ECO:0000256" key="1">
    <source>
        <dbReference type="SAM" id="MobiDB-lite"/>
    </source>
</evidence>
<gene>
    <name evidence="2" type="ORF">RJ641_032794</name>
</gene>
<reference evidence="2 3" key="1">
    <citation type="submission" date="2023-12" db="EMBL/GenBank/DDBJ databases">
        <title>A high-quality genome assembly for Dillenia turbinata (Dilleniales).</title>
        <authorList>
            <person name="Chanderbali A."/>
        </authorList>
    </citation>
    <scope>NUCLEOTIDE SEQUENCE [LARGE SCALE GENOMIC DNA]</scope>
    <source>
        <strain evidence="2">LSX21</strain>
        <tissue evidence="2">Leaf</tissue>
    </source>
</reference>
<evidence type="ECO:0000313" key="2">
    <source>
        <dbReference type="EMBL" id="KAK6935764.1"/>
    </source>
</evidence>
<name>A0AAN8VQ10_9MAGN</name>
<organism evidence="2 3">
    <name type="scientific">Dillenia turbinata</name>
    <dbReference type="NCBI Taxonomy" id="194707"/>
    <lineage>
        <taxon>Eukaryota</taxon>
        <taxon>Viridiplantae</taxon>
        <taxon>Streptophyta</taxon>
        <taxon>Embryophyta</taxon>
        <taxon>Tracheophyta</taxon>
        <taxon>Spermatophyta</taxon>
        <taxon>Magnoliopsida</taxon>
        <taxon>eudicotyledons</taxon>
        <taxon>Gunneridae</taxon>
        <taxon>Pentapetalae</taxon>
        <taxon>Dilleniales</taxon>
        <taxon>Dilleniaceae</taxon>
        <taxon>Dillenia</taxon>
    </lineage>
</organism>
<feature type="compositionally biased region" description="Low complexity" evidence="1">
    <location>
        <begin position="440"/>
        <end position="456"/>
    </location>
</feature>
<comment type="caution">
    <text evidence="2">The sequence shown here is derived from an EMBL/GenBank/DDBJ whole genome shotgun (WGS) entry which is preliminary data.</text>
</comment>
<feature type="region of interest" description="Disordered" evidence="1">
    <location>
        <begin position="220"/>
        <end position="240"/>
    </location>
</feature>
<sequence>MALKPQPRFSICYRHPEEPVTGFCASCLRERLAGLNSSDHREVCSSSSTEFRRCKSFSGNKCEKFSGLSEPRRRSCDVRVRNSLWTLFHIDDEKSRFGSEVEVESKTLWFREEEERESDKEIRVCDKANVFEERIEEFGEAKTMKEHIDLEYEKNRSSGRDLKDIASGLWLAASIFSKKLKKWRRKQKSTKLSSEIGKGETLDVEVKRKMDRQIRETQSDVGDYGMGRRSCDTDPRHSVDGGRISIDGSRYLFEEPRASWDSYLLGRNYARNPSMFSVVEDSPVRVETSVETSNSAIENGMPRGGLAQKRETCSETQLVQKQRISLIRSNSNQKMSLTDSISNAKVSPETVEYLHGAKLLITERDLRDYNFGFESPSGGGQLNGVEKIQGRHKGWNIWNLMNWRNDKKYEDVEKYFGKSCQSVSREVNEEGKGVSRKLVRSNSSGSSRSSEKVVASYGSRRSNPKPSGYESKRREEYVLERSRSAIYSPNNLDNGLLRFYLTPLRSSRKTRKSRLKNSNSAARSMFRL</sequence>
<feature type="compositionally biased region" description="Basic and acidic residues" evidence="1">
    <location>
        <begin position="229"/>
        <end position="240"/>
    </location>
</feature>
<protein>
    <submittedName>
        <fullName evidence="2">Protein OCTOPUS-like</fullName>
    </submittedName>
</protein>
<dbReference type="Proteomes" id="UP001370490">
    <property type="component" value="Unassembled WGS sequence"/>
</dbReference>
<keyword evidence="3" id="KW-1185">Reference proteome</keyword>
<evidence type="ECO:0000313" key="3">
    <source>
        <dbReference type="Proteomes" id="UP001370490"/>
    </source>
</evidence>
<feature type="region of interest" description="Disordered" evidence="1">
    <location>
        <begin position="507"/>
        <end position="528"/>
    </location>
</feature>
<dbReference type="EMBL" id="JBAMMX010000007">
    <property type="protein sequence ID" value="KAK6935764.1"/>
    <property type="molecule type" value="Genomic_DNA"/>
</dbReference>
<dbReference type="PANTHER" id="PTHR31659:SF0">
    <property type="entry name" value="EMB|CAB61945.1"/>
    <property type="match status" value="1"/>
</dbReference>